<feature type="region of interest" description="Disordered" evidence="6">
    <location>
        <begin position="266"/>
        <end position="285"/>
    </location>
</feature>
<feature type="transmembrane region" description="Helical" evidence="7">
    <location>
        <begin position="21"/>
        <end position="45"/>
    </location>
</feature>
<dbReference type="SUPFAM" id="SSF103473">
    <property type="entry name" value="MFS general substrate transporter"/>
    <property type="match status" value="1"/>
</dbReference>
<dbReference type="GO" id="GO:0012505">
    <property type="term" value="C:endomembrane system"/>
    <property type="evidence" value="ECO:0007669"/>
    <property type="project" value="UniProtKB-SubCell"/>
</dbReference>
<keyword evidence="3 7" id="KW-0812">Transmembrane</keyword>
<dbReference type="EMBL" id="CAEZYK010000013">
    <property type="protein sequence ID" value="CAB4717564.1"/>
    <property type="molecule type" value="Genomic_DNA"/>
</dbReference>
<dbReference type="PROSITE" id="PS50850">
    <property type="entry name" value="MFS"/>
    <property type="match status" value="1"/>
</dbReference>
<feature type="transmembrane region" description="Helical" evidence="7">
    <location>
        <begin position="218"/>
        <end position="239"/>
    </location>
</feature>
<comment type="subcellular location">
    <subcellularLocation>
        <location evidence="1">Endomembrane system</location>
        <topology evidence="1">Multi-pass membrane protein</topology>
    </subcellularLocation>
</comment>
<feature type="transmembrane region" description="Helical" evidence="7">
    <location>
        <begin position="157"/>
        <end position="176"/>
    </location>
</feature>
<evidence type="ECO:0000256" key="3">
    <source>
        <dbReference type="ARBA" id="ARBA00022692"/>
    </source>
</evidence>
<keyword evidence="2" id="KW-0813">Transport</keyword>
<evidence type="ECO:0000256" key="4">
    <source>
        <dbReference type="ARBA" id="ARBA00022989"/>
    </source>
</evidence>
<evidence type="ECO:0000259" key="8">
    <source>
        <dbReference type="PROSITE" id="PS50850"/>
    </source>
</evidence>
<protein>
    <submittedName>
        <fullName evidence="9">Unannotated protein</fullName>
    </submittedName>
</protein>
<dbReference type="PANTHER" id="PTHR23501">
    <property type="entry name" value="MAJOR FACILITATOR SUPERFAMILY"/>
    <property type="match status" value="1"/>
</dbReference>
<keyword evidence="5 7" id="KW-0472">Membrane</keyword>
<dbReference type="AlphaFoldDB" id="A0A6J6REC2"/>
<sequence>MVEKKVDEPLIPLDLLAIRSLRASVVITTFLGMSMYGVLSFLPLYGQTVLGESVTGSGRILIPLMLAIMVGSGVGARLVLRLGFRLIVTVGGTLVLIGTFWLTQLQVESTQLELSGYLIVIGLGMGLVFISTSLAAQNSVGLKHMGVATGLINFTRQLGGAIGVAIAASVMMSTLATRLTETFGDVGIKANDVLSPAKSGAKIPPALQPLVAKVFSDALHSTFVVATILAFFGLVAVLLMPRGRAQDHRAARGGYGGDADELRQEVSLDSFSPSGETVVLTPPDE</sequence>
<evidence type="ECO:0000256" key="6">
    <source>
        <dbReference type="SAM" id="MobiDB-lite"/>
    </source>
</evidence>
<name>A0A6J6REC2_9ZZZZ</name>
<accession>A0A6J6REC2</accession>
<feature type="transmembrane region" description="Helical" evidence="7">
    <location>
        <begin position="82"/>
        <end position="102"/>
    </location>
</feature>
<gene>
    <name evidence="9" type="ORF">UFOPK2683_00371</name>
</gene>
<dbReference type="InterPro" id="IPR020846">
    <property type="entry name" value="MFS_dom"/>
</dbReference>
<keyword evidence="4 7" id="KW-1133">Transmembrane helix</keyword>
<reference evidence="9" key="1">
    <citation type="submission" date="2020-05" db="EMBL/GenBank/DDBJ databases">
        <authorList>
            <person name="Chiriac C."/>
            <person name="Salcher M."/>
            <person name="Ghai R."/>
            <person name="Kavagutti S V."/>
        </authorList>
    </citation>
    <scope>NUCLEOTIDE SEQUENCE</scope>
</reference>
<evidence type="ECO:0000256" key="5">
    <source>
        <dbReference type="ARBA" id="ARBA00023136"/>
    </source>
</evidence>
<dbReference type="Gene3D" id="1.20.1250.20">
    <property type="entry name" value="MFS general substrate transporter like domains"/>
    <property type="match status" value="1"/>
</dbReference>
<dbReference type="GO" id="GO:0022857">
    <property type="term" value="F:transmembrane transporter activity"/>
    <property type="evidence" value="ECO:0007669"/>
    <property type="project" value="InterPro"/>
</dbReference>
<organism evidence="9">
    <name type="scientific">freshwater metagenome</name>
    <dbReference type="NCBI Taxonomy" id="449393"/>
    <lineage>
        <taxon>unclassified sequences</taxon>
        <taxon>metagenomes</taxon>
        <taxon>ecological metagenomes</taxon>
    </lineage>
</organism>
<dbReference type="Pfam" id="PF07690">
    <property type="entry name" value="MFS_1"/>
    <property type="match status" value="1"/>
</dbReference>
<evidence type="ECO:0000256" key="2">
    <source>
        <dbReference type="ARBA" id="ARBA00022448"/>
    </source>
</evidence>
<feature type="domain" description="Major facilitator superfamily (MFS) profile" evidence="8">
    <location>
        <begin position="1"/>
        <end position="244"/>
    </location>
</feature>
<dbReference type="PANTHER" id="PTHR23501:SF191">
    <property type="entry name" value="VACUOLAR BASIC AMINO ACID TRANSPORTER 4"/>
    <property type="match status" value="1"/>
</dbReference>
<dbReference type="InterPro" id="IPR011701">
    <property type="entry name" value="MFS"/>
</dbReference>
<feature type="transmembrane region" description="Helical" evidence="7">
    <location>
        <begin position="114"/>
        <end position="136"/>
    </location>
</feature>
<dbReference type="InterPro" id="IPR036259">
    <property type="entry name" value="MFS_trans_sf"/>
</dbReference>
<feature type="transmembrane region" description="Helical" evidence="7">
    <location>
        <begin position="57"/>
        <end position="75"/>
    </location>
</feature>
<evidence type="ECO:0000313" key="9">
    <source>
        <dbReference type="EMBL" id="CAB4717564.1"/>
    </source>
</evidence>
<proteinExistence type="predicted"/>
<evidence type="ECO:0000256" key="1">
    <source>
        <dbReference type="ARBA" id="ARBA00004127"/>
    </source>
</evidence>
<evidence type="ECO:0000256" key="7">
    <source>
        <dbReference type="SAM" id="Phobius"/>
    </source>
</evidence>
<dbReference type="GO" id="GO:0005886">
    <property type="term" value="C:plasma membrane"/>
    <property type="evidence" value="ECO:0007669"/>
    <property type="project" value="TreeGrafter"/>
</dbReference>